<organism evidence="3">
    <name type="scientific">Echinostoma caproni</name>
    <dbReference type="NCBI Taxonomy" id="27848"/>
    <lineage>
        <taxon>Eukaryota</taxon>
        <taxon>Metazoa</taxon>
        <taxon>Spiralia</taxon>
        <taxon>Lophotrochozoa</taxon>
        <taxon>Platyhelminthes</taxon>
        <taxon>Trematoda</taxon>
        <taxon>Digenea</taxon>
        <taxon>Plagiorchiida</taxon>
        <taxon>Echinostomata</taxon>
        <taxon>Echinostomatoidea</taxon>
        <taxon>Echinostomatidae</taxon>
        <taxon>Echinostoma</taxon>
    </lineage>
</organism>
<dbReference type="WBParaSite" id="ECPE_0000621801-mRNA-1">
    <property type="protein sequence ID" value="ECPE_0000621801-mRNA-1"/>
    <property type="gene ID" value="ECPE_0000621801"/>
</dbReference>
<sequence>MMAIGIYSFLDNLLAHIPTRSDIDIGPAQNSTNRETSLNDQENVGLRSNVSDVAVIDTGLRTDLSADRQERVRWIPHFSTWTIHEGVPVRENGVTESDLMNVTASQLNDEPLEPLDPLEPPAKIEVAPGGYPEEIFIYLSDREKLDYMCSIW</sequence>
<accession>A0A183AGX0</accession>
<reference evidence="1 2" key="2">
    <citation type="submission" date="2018-11" db="EMBL/GenBank/DDBJ databases">
        <authorList>
            <consortium name="Pathogen Informatics"/>
        </authorList>
    </citation>
    <scope>NUCLEOTIDE SEQUENCE [LARGE SCALE GENOMIC DNA]</scope>
    <source>
        <strain evidence="1 2">Egypt</strain>
    </source>
</reference>
<name>A0A183AGX0_9TREM</name>
<proteinExistence type="predicted"/>
<dbReference type="OrthoDB" id="6105938at2759"/>
<evidence type="ECO:0000313" key="1">
    <source>
        <dbReference type="EMBL" id="VDP77673.1"/>
    </source>
</evidence>
<dbReference type="Proteomes" id="UP000272942">
    <property type="component" value="Unassembled WGS sequence"/>
</dbReference>
<evidence type="ECO:0000313" key="3">
    <source>
        <dbReference type="WBParaSite" id="ECPE_0000621801-mRNA-1"/>
    </source>
</evidence>
<reference evidence="3" key="1">
    <citation type="submission" date="2016-06" db="UniProtKB">
        <authorList>
            <consortium name="WormBaseParasite"/>
        </authorList>
    </citation>
    <scope>IDENTIFICATION</scope>
</reference>
<protein>
    <submittedName>
        <fullName evidence="3">Peptidase A1 domain-containing protein</fullName>
    </submittedName>
</protein>
<gene>
    <name evidence="1" type="ORF">ECPE_LOCUS6205</name>
</gene>
<dbReference type="EMBL" id="UZAN01043158">
    <property type="protein sequence ID" value="VDP77673.1"/>
    <property type="molecule type" value="Genomic_DNA"/>
</dbReference>
<keyword evidence="2" id="KW-1185">Reference proteome</keyword>
<evidence type="ECO:0000313" key="2">
    <source>
        <dbReference type="Proteomes" id="UP000272942"/>
    </source>
</evidence>
<dbReference type="AlphaFoldDB" id="A0A183AGX0"/>